<dbReference type="GO" id="GO:0015074">
    <property type="term" value="P:DNA integration"/>
    <property type="evidence" value="ECO:0007669"/>
    <property type="project" value="InterPro"/>
</dbReference>
<gene>
    <name evidence="3" type="ORF">CBR_g48353</name>
</gene>
<keyword evidence="4" id="KW-1185">Reference proteome</keyword>
<dbReference type="InterPro" id="IPR013762">
    <property type="entry name" value="Integrase-like_cat_sf"/>
</dbReference>
<dbReference type="EMBL" id="BFEA01000055">
    <property type="protein sequence ID" value="GBG64886.1"/>
    <property type="molecule type" value="Genomic_DNA"/>
</dbReference>
<dbReference type="Proteomes" id="UP000265515">
    <property type="component" value="Unassembled WGS sequence"/>
</dbReference>
<dbReference type="GO" id="GO:0003677">
    <property type="term" value="F:DNA binding"/>
    <property type="evidence" value="ECO:0007669"/>
    <property type="project" value="InterPro"/>
</dbReference>
<reference evidence="3 4" key="1">
    <citation type="journal article" date="2018" name="Cell">
        <title>The Chara Genome: Secondary Complexity and Implications for Plant Terrestrialization.</title>
        <authorList>
            <person name="Nishiyama T."/>
            <person name="Sakayama H."/>
            <person name="Vries J.D."/>
            <person name="Buschmann H."/>
            <person name="Saint-Marcoux D."/>
            <person name="Ullrich K.K."/>
            <person name="Haas F.B."/>
            <person name="Vanderstraeten L."/>
            <person name="Becker D."/>
            <person name="Lang D."/>
            <person name="Vosolsobe S."/>
            <person name="Rombauts S."/>
            <person name="Wilhelmsson P.K.I."/>
            <person name="Janitza P."/>
            <person name="Kern R."/>
            <person name="Heyl A."/>
            <person name="Rumpler F."/>
            <person name="Villalobos L.I.A.C."/>
            <person name="Clay J.M."/>
            <person name="Skokan R."/>
            <person name="Toyoda A."/>
            <person name="Suzuki Y."/>
            <person name="Kagoshima H."/>
            <person name="Schijlen E."/>
            <person name="Tajeshwar N."/>
            <person name="Catarino B."/>
            <person name="Hetherington A.J."/>
            <person name="Saltykova A."/>
            <person name="Bonnot C."/>
            <person name="Breuninger H."/>
            <person name="Symeonidi A."/>
            <person name="Radhakrishnan G.V."/>
            <person name="Van Nieuwerburgh F."/>
            <person name="Deforce D."/>
            <person name="Chang C."/>
            <person name="Karol K.G."/>
            <person name="Hedrich R."/>
            <person name="Ulvskov P."/>
            <person name="Glockner G."/>
            <person name="Delwiche C.F."/>
            <person name="Petrasek J."/>
            <person name="Van de Peer Y."/>
            <person name="Friml J."/>
            <person name="Beilby M."/>
            <person name="Dolan L."/>
            <person name="Kohara Y."/>
            <person name="Sugano S."/>
            <person name="Fujiyama A."/>
            <person name="Delaux P.-M."/>
            <person name="Quint M."/>
            <person name="TheiBen G."/>
            <person name="Hagemann M."/>
            <person name="Harholt J."/>
            <person name="Dunand C."/>
            <person name="Zachgo S."/>
            <person name="Langdale J."/>
            <person name="Maumus F."/>
            <person name="Straeten D.V.D."/>
            <person name="Gould S.B."/>
            <person name="Rensing S.A."/>
        </authorList>
    </citation>
    <scope>NUCLEOTIDE SEQUENCE [LARGE SCALE GENOMIC DNA]</scope>
    <source>
        <strain evidence="3 4">S276</strain>
    </source>
</reference>
<keyword evidence="1" id="KW-0233">DNA recombination</keyword>
<dbReference type="Gene3D" id="1.10.443.10">
    <property type="entry name" value="Intergrase catalytic core"/>
    <property type="match status" value="1"/>
</dbReference>
<evidence type="ECO:0000313" key="4">
    <source>
        <dbReference type="Proteomes" id="UP000265515"/>
    </source>
</evidence>
<protein>
    <recommendedName>
        <fullName evidence="5">Tyr recombinase domain-containing protein</fullName>
    </recommendedName>
</protein>
<evidence type="ECO:0000256" key="1">
    <source>
        <dbReference type="ARBA" id="ARBA00023172"/>
    </source>
</evidence>
<comment type="caution">
    <text evidence="3">The sequence shown here is derived from an EMBL/GenBank/DDBJ whole genome shotgun (WGS) entry which is preliminary data.</text>
</comment>
<sequence>MSDGSWRQKRATPEIAGGYQAGLEWSSQLIEEFGPGKRWRNGMRKLLLGLNEWLERNGVGRSCMTCNDLDVLSFLGSQWLVAIESRCRTTHNEGEPRVSPSTVDVVINCLSGSFRLLGREKGDDPCQSGRVKIFKKSYQEYALSRGVVEESARSLGWEKLMIVIRYIRNKVKILKKMREAEAYRDAAMFLYLWESWQRCDVDVRKGYLFRAGRGSSALGGGAFNKRIEKWFGEAGVYEGESGHNFRVGGLRAGIEEGWSLGEMMRQGTWNSVGTFMRYGYGMRRGWKRGVAEKEIEEEGVIGVTRATDGSQDLSGEEDGGES</sequence>
<dbReference type="Gramene" id="GBG64886">
    <property type="protein sequence ID" value="GBG64886"/>
    <property type="gene ID" value="CBR_g48353"/>
</dbReference>
<evidence type="ECO:0008006" key="5">
    <source>
        <dbReference type="Google" id="ProtNLM"/>
    </source>
</evidence>
<name>A0A388K4E2_CHABU</name>
<organism evidence="3 4">
    <name type="scientific">Chara braunii</name>
    <name type="common">Braun's stonewort</name>
    <dbReference type="NCBI Taxonomy" id="69332"/>
    <lineage>
        <taxon>Eukaryota</taxon>
        <taxon>Viridiplantae</taxon>
        <taxon>Streptophyta</taxon>
        <taxon>Charophyceae</taxon>
        <taxon>Charales</taxon>
        <taxon>Characeae</taxon>
        <taxon>Chara</taxon>
    </lineage>
</organism>
<proteinExistence type="predicted"/>
<feature type="region of interest" description="Disordered" evidence="2">
    <location>
        <begin position="303"/>
        <end position="322"/>
    </location>
</feature>
<dbReference type="SUPFAM" id="SSF56349">
    <property type="entry name" value="DNA breaking-rejoining enzymes"/>
    <property type="match status" value="1"/>
</dbReference>
<evidence type="ECO:0000313" key="3">
    <source>
        <dbReference type="EMBL" id="GBG64886.1"/>
    </source>
</evidence>
<evidence type="ECO:0000256" key="2">
    <source>
        <dbReference type="SAM" id="MobiDB-lite"/>
    </source>
</evidence>
<accession>A0A388K4E2</accession>
<dbReference type="InterPro" id="IPR011010">
    <property type="entry name" value="DNA_brk_join_enz"/>
</dbReference>
<dbReference type="AlphaFoldDB" id="A0A388K4E2"/>
<dbReference type="GO" id="GO:0006310">
    <property type="term" value="P:DNA recombination"/>
    <property type="evidence" value="ECO:0007669"/>
    <property type="project" value="UniProtKB-KW"/>
</dbReference>